<dbReference type="Proteomes" id="UP001305414">
    <property type="component" value="Unassembled WGS sequence"/>
</dbReference>
<dbReference type="EMBL" id="JAWHQM010000023">
    <property type="protein sequence ID" value="KAK5632248.1"/>
    <property type="molecule type" value="Genomic_DNA"/>
</dbReference>
<gene>
    <name evidence="1" type="ORF">RRF57_007962</name>
</gene>
<proteinExistence type="predicted"/>
<organism evidence="1 2">
    <name type="scientific">Xylaria bambusicola</name>
    <dbReference type="NCBI Taxonomy" id="326684"/>
    <lineage>
        <taxon>Eukaryota</taxon>
        <taxon>Fungi</taxon>
        <taxon>Dikarya</taxon>
        <taxon>Ascomycota</taxon>
        <taxon>Pezizomycotina</taxon>
        <taxon>Sordariomycetes</taxon>
        <taxon>Xylariomycetidae</taxon>
        <taxon>Xylariales</taxon>
        <taxon>Xylariaceae</taxon>
        <taxon>Xylaria</taxon>
    </lineage>
</organism>
<reference evidence="1 2" key="1">
    <citation type="submission" date="2023-10" db="EMBL/GenBank/DDBJ databases">
        <title>Draft genome sequence of Xylaria bambusicola isolate GMP-LS, the root and basal stem rot pathogen of sugarcane in Indonesia.</title>
        <authorList>
            <person name="Selvaraj P."/>
            <person name="Muralishankar V."/>
            <person name="Muruganantham S."/>
            <person name="Sp S."/>
            <person name="Haryani S."/>
            <person name="Lau K.J.X."/>
            <person name="Naqvi N.I."/>
        </authorList>
    </citation>
    <scope>NUCLEOTIDE SEQUENCE [LARGE SCALE GENOMIC DNA]</scope>
    <source>
        <strain evidence="1">GMP-LS</strain>
    </source>
</reference>
<accession>A0AAN7ULX8</accession>
<comment type="caution">
    <text evidence="1">The sequence shown here is derived from an EMBL/GenBank/DDBJ whole genome shotgun (WGS) entry which is preliminary data.</text>
</comment>
<protein>
    <submittedName>
        <fullName evidence="1">Uncharacterized protein</fullName>
    </submittedName>
</protein>
<keyword evidence="2" id="KW-1185">Reference proteome</keyword>
<name>A0AAN7ULX8_9PEZI</name>
<evidence type="ECO:0000313" key="2">
    <source>
        <dbReference type="Proteomes" id="UP001305414"/>
    </source>
</evidence>
<evidence type="ECO:0000313" key="1">
    <source>
        <dbReference type="EMBL" id="KAK5632248.1"/>
    </source>
</evidence>
<sequence>MARLFENWIIGSIIGLTRELRVCVFILRRKKSRPGFATVGFEVDRLIRVSPCRAPFFVFWPISTFLTIELTIKVSDVSSSAIGEGESAGDENQHRGWNMLPARKFRDTLGTKESSWTPRRDWALHSDLTPRDIGYNFVMPPDGLYGASWIEKRARLH</sequence>
<dbReference type="AlphaFoldDB" id="A0AAN7ULX8"/>